<keyword evidence="3" id="KW-0813">Transport</keyword>
<feature type="transmembrane region" description="Helical" evidence="8">
    <location>
        <begin position="32"/>
        <end position="53"/>
    </location>
</feature>
<dbReference type="RefSeq" id="WP_008596755.1">
    <property type="nucleotide sequence ID" value="NZ_AMRM01000010.1"/>
</dbReference>
<feature type="transmembrane region" description="Helical" evidence="8">
    <location>
        <begin position="99"/>
        <end position="119"/>
    </location>
</feature>
<name>K2N3P4_9HYPH</name>
<accession>K2N3P4</accession>
<dbReference type="EMBL" id="AMRM01000010">
    <property type="protein sequence ID" value="EKF18898.1"/>
    <property type="molecule type" value="Genomic_DNA"/>
</dbReference>
<evidence type="ECO:0000256" key="6">
    <source>
        <dbReference type="ARBA" id="ARBA00022989"/>
    </source>
</evidence>
<feature type="transmembrane region" description="Helical" evidence="8">
    <location>
        <begin position="193"/>
        <end position="216"/>
    </location>
</feature>
<gene>
    <name evidence="9" type="ORF">NA2_10498</name>
</gene>
<dbReference type="Pfam" id="PF01925">
    <property type="entry name" value="TauE"/>
    <property type="match status" value="1"/>
</dbReference>
<feature type="transmembrane region" description="Helical" evidence="8">
    <location>
        <begin position="6"/>
        <end position="25"/>
    </location>
</feature>
<keyword evidence="7 8" id="KW-0472">Membrane</keyword>
<evidence type="ECO:0000256" key="3">
    <source>
        <dbReference type="ARBA" id="ARBA00022448"/>
    </source>
</evidence>
<evidence type="ECO:0000256" key="2">
    <source>
        <dbReference type="ARBA" id="ARBA00009142"/>
    </source>
</evidence>
<dbReference type="AlphaFoldDB" id="K2N3P4"/>
<feature type="transmembrane region" description="Helical" evidence="8">
    <location>
        <begin position="169"/>
        <end position="187"/>
    </location>
</feature>
<dbReference type="InterPro" id="IPR052017">
    <property type="entry name" value="TSUP"/>
</dbReference>
<evidence type="ECO:0000256" key="4">
    <source>
        <dbReference type="ARBA" id="ARBA00022475"/>
    </source>
</evidence>
<keyword evidence="4 8" id="KW-1003">Cell membrane</keyword>
<organism evidence="9 10">
    <name type="scientific">Nitratireductor pacificus pht-3B</name>
    <dbReference type="NCBI Taxonomy" id="391937"/>
    <lineage>
        <taxon>Bacteria</taxon>
        <taxon>Pseudomonadati</taxon>
        <taxon>Pseudomonadota</taxon>
        <taxon>Alphaproteobacteria</taxon>
        <taxon>Hyphomicrobiales</taxon>
        <taxon>Phyllobacteriaceae</taxon>
        <taxon>Nitratireductor</taxon>
    </lineage>
</organism>
<feature type="transmembrane region" description="Helical" evidence="8">
    <location>
        <begin position="73"/>
        <end position="92"/>
    </location>
</feature>
<dbReference type="PANTHER" id="PTHR30269:SF37">
    <property type="entry name" value="MEMBRANE TRANSPORTER PROTEIN"/>
    <property type="match status" value="1"/>
</dbReference>
<proteinExistence type="inferred from homology"/>
<evidence type="ECO:0000256" key="1">
    <source>
        <dbReference type="ARBA" id="ARBA00004651"/>
    </source>
</evidence>
<evidence type="ECO:0000313" key="10">
    <source>
        <dbReference type="Proteomes" id="UP000006786"/>
    </source>
</evidence>
<evidence type="ECO:0000256" key="7">
    <source>
        <dbReference type="ARBA" id="ARBA00023136"/>
    </source>
</evidence>
<keyword evidence="5 8" id="KW-0812">Transmembrane</keyword>
<evidence type="ECO:0000256" key="5">
    <source>
        <dbReference type="ARBA" id="ARBA00022692"/>
    </source>
</evidence>
<reference evidence="9 10" key="1">
    <citation type="journal article" date="2012" name="J. Bacteriol.">
        <title>Genome Sequence of Nitratireductor pacificus Type Strain pht-3B.</title>
        <authorList>
            <person name="Lai Q."/>
            <person name="Li G."/>
            <person name="Shao Z."/>
        </authorList>
    </citation>
    <scope>NUCLEOTIDE SEQUENCE [LARGE SCALE GENOMIC DNA]</scope>
    <source>
        <strain evidence="10">pht-3B</strain>
    </source>
</reference>
<dbReference type="InterPro" id="IPR002781">
    <property type="entry name" value="TM_pro_TauE-like"/>
</dbReference>
<sequence>MGEFDISFLLLAMTVVVAGIVRGLSGFGTGMIVAPVAAGLYDPVTAVVLLVIIDSLPTLPLTIPVMRIARWREILPILAGFTLFVPLGIYILKNGNETALRWLICTAILACAATLWSGWRYRGPRGLPVSFGVGGIAGVLSGIASIPGPPVIIYWLASGMPTAIVRANLLVLFLFSELLSAANLWAADLFDRPRIMLGLLMIPVYTLGLFAGWRLYGTASDTTYRRIAFTLIVAAALLALPATEMLARWVISGGRMLFSEG</sequence>
<feature type="transmembrane region" description="Helical" evidence="8">
    <location>
        <begin position="131"/>
        <end position="157"/>
    </location>
</feature>
<dbReference type="eggNOG" id="COG0730">
    <property type="taxonomic scope" value="Bacteria"/>
</dbReference>
<comment type="similarity">
    <text evidence="2 8">Belongs to the 4-toluene sulfonate uptake permease (TSUP) (TC 2.A.102) family.</text>
</comment>
<evidence type="ECO:0000313" key="9">
    <source>
        <dbReference type="EMBL" id="EKF18898.1"/>
    </source>
</evidence>
<protein>
    <recommendedName>
        <fullName evidence="8">Probable membrane transporter protein</fullName>
    </recommendedName>
</protein>
<comment type="caution">
    <text evidence="9">The sequence shown here is derived from an EMBL/GenBank/DDBJ whole genome shotgun (WGS) entry which is preliminary data.</text>
</comment>
<dbReference type="PANTHER" id="PTHR30269">
    <property type="entry name" value="TRANSMEMBRANE PROTEIN YFCA"/>
    <property type="match status" value="1"/>
</dbReference>
<dbReference type="STRING" id="391937.NA2_10498"/>
<comment type="subcellular location">
    <subcellularLocation>
        <location evidence="1 8">Cell membrane</location>
        <topology evidence="1 8">Multi-pass membrane protein</topology>
    </subcellularLocation>
</comment>
<keyword evidence="10" id="KW-1185">Reference proteome</keyword>
<feature type="transmembrane region" description="Helical" evidence="8">
    <location>
        <begin position="228"/>
        <end position="251"/>
    </location>
</feature>
<dbReference type="Proteomes" id="UP000006786">
    <property type="component" value="Unassembled WGS sequence"/>
</dbReference>
<evidence type="ECO:0000256" key="8">
    <source>
        <dbReference type="RuleBase" id="RU363041"/>
    </source>
</evidence>
<dbReference type="GO" id="GO:0005886">
    <property type="term" value="C:plasma membrane"/>
    <property type="evidence" value="ECO:0007669"/>
    <property type="project" value="UniProtKB-SubCell"/>
</dbReference>
<keyword evidence="6 8" id="KW-1133">Transmembrane helix</keyword>